<evidence type="ECO:0000256" key="1">
    <source>
        <dbReference type="ARBA" id="ARBA00007698"/>
    </source>
</evidence>
<dbReference type="GO" id="GO:0005840">
    <property type="term" value="C:ribosome"/>
    <property type="evidence" value="ECO:0007669"/>
    <property type="project" value="UniProtKB-KW"/>
</dbReference>
<evidence type="ECO:0000313" key="10">
    <source>
        <dbReference type="Proteomes" id="UP000237684"/>
    </source>
</evidence>
<dbReference type="FunFam" id="1.10.1900.20:FF:000001">
    <property type="entry name" value="50S ribosomal protein L20"/>
    <property type="match status" value="1"/>
</dbReference>
<dbReference type="Gene3D" id="1.10.1900.20">
    <property type="entry name" value="Ribosomal protein L20"/>
    <property type="match status" value="1"/>
</dbReference>
<proteinExistence type="inferred from homology"/>
<dbReference type="SUPFAM" id="SSF74731">
    <property type="entry name" value="Ribosomal protein L20"/>
    <property type="match status" value="1"/>
</dbReference>
<keyword evidence="5 7" id="KW-0687">Ribonucleoprotein</keyword>
<dbReference type="InterPro" id="IPR035566">
    <property type="entry name" value="Ribosomal_protein_bL20_C"/>
</dbReference>
<dbReference type="Proteomes" id="UP000237684">
    <property type="component" value="Unassembled WGS sequence"/>
</dbReference>
<dbReference type="GO" id="GO:0000027">
    <property type="term" value="P:ribosomal large subunit assembly"/>
    <property type="evidence" value="ECO:0007669"/>
    <property type="project" value="UniProtKB-UniRule"/>
</dbReference>
<dbReference type="InterPro" id="IPR049946">
    <property type="entry name" value="RIBOSOMAL_L20_CS"/>
</dbReference>
<dbReference type="AlphaFoldDB" id="A0A2S8SV63"/>
<evidence type="ECO:0000256" key="2">
    <source>
        <dbReference type="ARBA" id="ARBA00022730"/>
    </source>
</evidence>
<dbReference type="FunCoup" id="A0A2S8SV63">
    <property type="interactions" value="433"/>
</dbReference>
<keyword evidence="2 7" id="KW-0699">rRNA-binding</keyword>
<dbReference type="Pfam" id="PF00453">
    <property type="entry name" value="Ribosomal_L20"/>
    <property type="match status" value="1"/>
</dbReference>
<organism evidence="9 10">
    <name type="scientific">Abditibacterium utsteinense</name>
    <dbReference type="NCBI Taxonomy" id="1960156"/>
    <lineage>
        <taxon>Bacteria</taxon>
        <taxon>Pseudomonadati</taxon>
        <taxon>Abditibacteriota</taxon>
        <taxon>Abditibacteriia</taxon>
        <taxon>Abditibacteriales</taxon>
        <taxon>Abditibacteriaceae</taxon>
        <taxon>Abditibacterium</taxon>
    </lineage>
</organism>
<evidence type="ECO:0000256" key="6">
    <source>
        <dbReference type="ARBA" id="ARBA00035172"/>
    </source>
</evidence>
<dbReference type="GO" id="GO:0019843">
    <property type="term" value="F:rRNA binding"/>
    <property type="evidence" value="ECO:0007669"/>
    <property type="project" value="UniProtKB-UniRule"/>
</dbReference>
<dbReference type="InterPro" id="IPR005813">
    <property type="entry name" value="Ribosomal_bL20"/>
</dbReference>
<evidence type="ECO:0000256" key="4">
    <source>
        <dbReference type="ARBA" id="ARBA00022980"/>
    </source>
</evidence>
<dbReference type="PRINTS" id="PR00062">
    <property type="entry name" value="RIBOSOMALL20"/>
</dbReference>
<dbReference type="PROSITE" id="PS00937">
    <property type="entry name" value="RIBOSOMAL_L20"/>
    <property type="match status" value="1"/>
</dbReference>
<comment type="caution">
    <text evidence="9">The sequence shown here is derived from an EMBL/GenBank/DDBJ whole genome shotgun (WGS) entry which is preliminary data.</text>
</comment>
<evidence type="ECO:0000256" key="5">
    <source>
        <dbReference type="ARBA" id="ARBA00023274"/>
    </source>
</evidence>
<dbReference type="NCBIfam" id="TIGR01032">
    <property type="entry name" value="rplT_bact"/>
    <property type="match status" value="1"/>
</dbReference>
<evidence type="ECO:0000313" key="9">
    <source>
        <dbReference type="EMBL" id="PQV64683.1"/>
    </source>
</evidence>
<sequence length="119" mass="13408">MARVKRGVTASAKHKKIRDLAKGYYGAKHRWFRTANEAVMHAGQYAYRDRRVFKREIRKLWIIRINAAARLNGLSYSRLINGLSKAGVVINRKAMSELAIHNPEAFAKIAEAAKSALTA</sequence>
<comment type="function">
    <text evidence="7 8">Binds directly to 23S ribosomal RNA and is necessary for the in vitro assembly process of the 50S ribosomal subunit. It is not involved in the protein synthesizing functions of that subunit.</text>
</comment>
<dbReference type="GO" id="GO:0003735">
    <property type="term" value="F:structural constituent of ribosome"/>
    <property type="evidence" value="ECO:0007669"/>
    <property type="project" value="InterPro"/>
</dbReference>
<dbReference type="InParanoid" id="A0A2S8SV63"/>
<evidence type="ECO:0000256" key="8">
    <source>
        <dbReference type="RuleBase" id="RU000560"/>
    </source>
</evidence>
<evidence type="ECO:0000256" key="3">
    <source>
        <dbReference type="ARBA" id="ARBA00022884"/>
    </source>
</evidence>
<dbReference type="HAMAP" id="MF_00382">
    <property type="entry name" value="Ribosomal_bL20"/>
    <property type="match status" value="1"/>
</dbReference>
<dbReference type="PANTHER" id="PTHR10986">
    <property type="entry name" value="39S RIBOSOMAL PROTEIN L20"/>
    <property type="match status" value="1"/>
</dbReference>
<reference evidence="9 10" key="1">
    <citation type="journal article" date="2018" name="Syst. Appl. Microbiol.">
        <title>Abditibacterium utsteinense sp. nov., the first cultivated member of candidate phylum FBP, isolated from ice-free Antarctic soil samples.</title>
        <authorList>
            <person name="Tahon G."/>
            <person name="Tytgat B."/>
            <person name="Lebbe L."/>
            <person name="Carlier A."/>
            <person name="Willems A."/>
        </authorList>
    </citation>
    <scope>NUCLEOTIDE SEQUENCE [LARGE SCALE GENOMIC DNA]</scope>
    <source>
        <strain evidence="9 10">LMG 29911</strain>
    </source>
</reference>
<evidence type="ECO:0000256" key="7">
    <source>
        <dbReference type="HAMAP-Rule" id="MF_00382"/>
    </source>
</evidence>
<dbReference type="RefSeq" id="WP_105483054.1">
    <property type="nucleotide sequence ID" value="NZ_NIGF01000004.1"/>
</dbReference>
<comment type="similarity">
    <text evidence="1 7 8">Belongs to the bacterial ribosomal protein bL20 family.</text>
</comment>
<keyword evidence="4 7" id="KW-0689">Ribosomal protein</keyword>
<dbReference type="EMBL" id="NIGF01000004">
    <property type="protein sequence ID" value="PQV64683.1"/>
    <property type="molecule type" value="Genomic_DNA"/>
</dbReference>
<accession>A0A2S8SV63</accession>
<gene>
    <name evidence="7" type="primary">rplT</name>
    <name evidence="9" type="ORF">B1R32_104177</name>
</gene>
<dbReference type="CDD" id="cd07026">
    <property type="entry name" value="Ribosomal_L20"/>
    <property type="match status" value="1"/>
</dbReference>
<dbReference type="OrthoDB" id="9808966at2"/>
<dbReference type="GO" id="GO:0006412">
    <property type="term" value="P:translation"/>
    <property type="evidence" value="ECO:0007669"/>
    <property type="project" value="InterPro"/>
</dbReference>
<name>A0A2S8SV63_9BACT</name>
<dbReference type="Gene3D" id="6.10.160.10">
    <property type="match status" value="1"/>
</dbReference>
<protein>
    <recommendedName>
        <fullName evidence="6 7">Large ribosomal subunit protein bL20</fullName>
    </recommendedName>
</protein>
<keyword evidence="3 7" id="KW-0694">RNA-binding</keyword>
<keyword evidence="10" id="KW-1185">Reference proteome</keyword>
<dbReference type="GO" id="GO:1990904">
    <property type="term" value="C:ribonucleoprotein complex"/>
    <property type="evidence" value="ECO:0007669"/>
    <property type="project" value="UniProtKB-KW"/>
</dbReference>